<gene>
    <name evidence="2" type="ORF">ACFSX5_00810</name>
</gene>
<proteinExistence type="predicted"/>
<sequence length="82" mass="9096">MLQFGSYVAIFFVVWWLCFVAVLPIRARSQIEAGSIVAGTEPAAPVLPRLWMRLGIATALAVVCTGLLLWALSNETLLRYWS</sequence>
<dbReference type="RefSeq" id="WP_386830858.1">
    <property type="nucleotide sequence ID" value="NZ_JBHUNP010000001.1"/>
</dbReference>
<organism evidence="2 3">
    <name type="scientific">Devosia albogilva</name>
    <dbReference type="NCBI Taxonomy" id="429726"/>
    <lineage>
        <taxon>Bacteria</taxon>
        <taxon>Pseudomonadati</taxon>
        <taxon>Pseudomonadota</taxon>
        <taxon>Alphaproteobacteria</taxon>
        <taxon>Hyphomicrobiales</taxon>
        <taxon>Devosiaceae</taxon>
        <taxon>Devosia</taxon>
    </lineage>
</organism>
<protein>
    <submittedName>
        <fullName evidence="2">DUF1467 family protein</fullName>
    </submittedName>
</protein>
<keyword evidence="1" id="KW-0812">Transmembrane</keyword>
<keyword evidence="1" id="KW-1133">Transmembrane helix</keyword>
<evidence type="ECO:0000313" key="3">
    <source>
        <dbReference type="Proteomes" id="UP001597521"/>
    </source>
</evidence>
<comment type="caution">
    <text evidence="2">The sequence shown here is derived from an EMBL/GenBank/DDBJ whole genome shotgun (WGS) entry which is preliminary data.</text>
</comment>
<evidence type="ECO:0000313" key="2">
    <source>
        <dbReference type="EMBL" id="MFD2646329.1"/>
    </source>
</evidence>
<dbReference type="Pfam" id="PF07330">
    <property type="entry name" value="DUF1467"/>
    <property type="match status" value="1"/>
</dbReference>
<reference evidence="3" key="1">
    <citation type="journal article" date="2019" name="Int. J. Syst. Evol. Microbiol.">
        <title>The Global Catalogue of Microorganisms (GCM) 10K type strain sequencing project: providing services to taxonomists for standard genome sequencing and annotation.</title>
        <authorList>
            <consortium name="The Broad Institute Genomics Platform"/>
            <consortium name="The Broad Institute Genome Sequencing Center for Infectious Disease"/>
            <person name="Wu L."/>
            <person name="Ma J."/>
        </authorList>
    </citation>
    <scope>NUCLEOTIDE SEQUENCE [LARGE SCALE GENOMIC DNA]</scope>
    <source>
        <strain evidence="3">CCM 7427</strain>
    </source>
</reference>
<dbReference type="Proteomes" id="UP001597521">
    <property type="component" value="Unassembled WGS sequence"/>
</dbReference>
<evidence type="ECO:0000256" key="1">
    <source>
        <dbReference type="SAM" id="Phobius"/>
    </source>
</evidence>
<accession>A0ABW5QG74</accession>
<feature type="transmembrane region" description="Helical" evidence="1">
    <location>
        <begin position="50"/>
        <end position="72"/>
    </location>
</feature>
<feature type="transmembrane region" description="Helical" evidence="1">
    <location>
        <begin position="6"/>
        <end position="25"/>
    </location>
</feature>
<dbReference type="EMBL" id="JBHUNP010000001">
    <property type="protein sequence ID" value="MFD2646329.1"/>
    <property type="molecule type" value="Genomic_DNA"/>
</dbReference>
<keyword evidence="3" id="KW-1185">Reference proteome</keyword>
<name>A0ABW5QG74_9HYPH</name>
<keyword evidence="1" id="KW-0472">Membrane</keyword>
<dbReference type="InterPro" id="IPR009935">
    <property type="entry name" value="DUF1467"/>
</dbReference>